<dbReference type="PROSITE" id="PS51471">
    <property type="entry name" value="FE2OG_OXY"/>
    <property type="match status" value="1"/>
</dbReference>
<comment type="cofactor">
    <cofactor evidence="1">
        <name>L-ascorbate</name>
        <dbReference type="ChEBI" id="CHEBI:38290"/>
    </cofactor>
</comment>
<proteinExistence type="predicted"/>
<dbReference type="SMART" id="SM00702">
    <property type="entry name" value="P4Hc"/>
    <property type="match status" value="1"/>
</dbReference>
<keyword evidence="2" id="KW-0479">Metal-binding</keyword>
<feature type="compositionally biased region" description="Basic and acidic residues" evidence="7">
    <location>
        <begin position="130"/>
        <end position="143"/>
    </location>
</feature>
<gene>
    <name evidence="9" type="ORF">CYY_009665</name>
</gene>
<evidence type="ECO:0000313" key="9">
    <source>
        <dbReference type="EMBL" id="KAF2069017.1"/>
    </source>
</evidence>
<feature type="compositionally biased region" description="Acidic residues" evidence="7">
    <location>
        <begin position="88"/>
        <end position="118"/>
    </location>
</feature>
<evidence type="ECO:0000313" key="10">
    <source>
        <dbReference type="Proteomes" id="UP000695562"/>
    </source>
</evidence>
<keyword evidence="3" id="KW-0847">Vitamin C</keyword>
<accession>A0A8J4V0B8</accession>
<evidence type="ECO:0000256" key="3">
    <source>
        <dbReference type="ARBA" id="ARBA00022896"/>
    </source>
</evidence>
<dbReference type="GO" id="GO:0016705">
    <property type="term" value="F:oxidoreductase activity, acting on paired donors, with incorporation or reduction of molecular oxygen"/>
    <property type="evidence" value="ECO:0007669"/>
    <property type="project" value="InterPro"/>
</dbReference>
<feature type="compositionally biased region" description="Basic and acidic residues" evidence="7">
    <location>
        <begin position="153"/>
        <end position="162"/>
    </location>
</feature>
<dbReference type="OrthoDB" id="16668at2759"/>
<dbReference type="GO" id="GO:0005506">
    <property type="term" value="F:iron ion binding"/>
    <property type="evidence" value="ECO:0007669"/>
    <property type="project" value="InterPro"/>
</dbReference>
<dbReference type="PANTHER" id="PTHR24014:SF4">
    <property type="entry name" value="2-OXOGLUTARATE AND IRON-DEPENDENT OXYGENASE DOMAIN-CONTAINING PROTEIN 2"/>
    <property type="match status" value="1"/>
</dbReference>
<reference evidence="9" key="1">
    <citation type="submission" date="2020-01" db="EMBL/GenBank/DDBJ databases">
        <title>Development of genomics and gene disruption for Polysphondylium violaceum indicates a role for the polyketide synthase stlB in stalk morphogenesis.</title>
        <authorList>
            <person name="Narita B."/>
            <person name="Kawabe Y."/>
            <person name="Kin K."/>
            <person name="Saito T."/>
            <person name="Gibbs R."/>
            <person name="Kuspa A."/>
            <person name="Muzny D."/>
            <person name="Queller D."/>
            <person name="Richards S."/>
            <person name="Strassman J."/>
            <person name="Sucgang R."/>
            <person name="Worley K."/>
            <person name="Schaap P."/>
        </authorList>
    </citation>
    <scope>NUCLEOTIDE SEQUENCE</scope>
    <source>
        <strain evidence="9">QSvi11</strain>
    </source>
</reference>
<dbReference type="EMBL" id="AJWJ01000770">
    <property type="protein sequence ID" value="KAF2069017.1"/>
    <property type="molecule type" value="Genomic_DNA"/>
</dbReference>
<dbReference type="InterPro" id="IPR005123">
    <property type="entry name" value="Oxoglu/Fe-dep_dioxygenase_dom"/>
</dbReference>
<dbReference type="AlphaFoldDB" id="A0A8J4V0B8"/>
<keyword evidence="5" id="KW-0560">Oxidoreductase</keyword>
<dbReference type="Pfam" id="PF25238">
    <property type="entry name" value="OGFOD2-like"/>
    <property type="match status" value="1"/>
</dbReference>
<name>A0A8J4V0B8_9MYCE</name>
<feature type="region of interest" description="Disordered" evidence="7">
    <location>
        <begin position="72"/>
        <end position="172"/>
    </location>
</feature>
<keyword evidence="4" id="KW-0223">Dioxygenase</keyword>
<dbReference type="InterPro" id="IPR006620">
    <property type="entry name" value="Pro_4_hyd_alph"/>
</dbReference>
<keyword evidence="10" id="KW-1185">Reference proteome</keyword>
<evidence type="ECO:0000256" key="5">
    <source>
        <dbReference type="ARBA" id="ARBA00023002"/>
    </source>
</evidence>
<feature type="domain" description="Fe2OG dioxygenase" evidence="8">
    <location>
        <begin position="337"/>
        <end position="431"/>
    </location>
</feature>
<evidence type="ECO:0000259" key="8">
    <source>
        <dbReference type="PROSITE" id="PS51471"/>
    </source>
</evidence>
<organism evidence="9 10">
    <name type="scientific">Polysphondylium violaceum</name>
    <dbReference type="NCBI Taxonomy" id="133409"/>
    <lineage>
        <taxon>Eukaryota</taxon>
        <taxon>Amoebozoa</taxon>
        <taxon>Evosea</taxon>
        <taxon>Eumycetozoa</taxon>
        <taxon>Dictyostelia</taxon>
        <taxon>Dictyosteliales</taxon>
        <taxon>Dictyosteliaceae</taxon>
        <taxon>Polysphondylium</taxon>
    </lineage>
</organism>
<dbReference type="Proteomes" id="UP000695562">
    <property type="component" value="Unassembled WGS sequence"/>
</dbReference>
<sequence length="434" mass="50465">MSISNTINSLAATTLSNEVHLVSLGYGELRLATQYCERKTLEDLFQTEDGLIIVDSEGEEIFVDPKTNLYPLEPENTYTVISEKDLESDTEDNDLDEEEEEEEDVDDEEDEDDREDEHETTTTTTTHSHGHQEGSQLKEETCAHTHSSCCQHNDNHSSCAHDEESEQNHPCCPHDHDNEEVVLNEPQHNHTLNNQVYFKLLRMREARVEMISRLYKRLHPEIFTLSEEFFENDFIEPIRQYRKTKQEKDLLKALNKLTDTDIYQFKIFKLDFCKKLLEEIENFKNTGLPIARPNSMNNYGVVLDEIGFTQFFTDLRQNYLCLFTSILYKQYYGDCIDGHHAFVVQYKMDKDKELAFHYDESDVTVNLCLGSEFTGGSLYFKGILDQPETHSEYFEFQHQVGSALIHIGTHRHGARGLESGSRTNLILWLRRIGY</sequence>
<keyword evidence="6" id="KW-0408">Iron</keyword>
<dbReference type="GO" id="GO:0031418">
    <property type="term" value="F:L-ascorbic acid binding"/>
    <property type="evidence" value="ECO:0007669"/>
    <property type="project" value="UniProtKB-KW"/>
</dbReference>
<evidence type="ECO:0000256" key="1">
    <source>
        <dbReference type="ARBA" id="ARBA00001961"/>
    </source>
</evidence>
<comment type="caution">
    <text evidence="9">The sequence shown here is derived from an EMBL/GenBank/DDBJ whole genome shotgun (WGS) entry which is preliminary data.</text>
</comment>
<dbReference type="PANTHER" id="PTHR24014">
    <property type="entry name" value="2-OXOGLUTARATE AND IRON-DEPENDENT OXYGENASE DOMAIN-CONTAINING PROTEIN 2"/>
    <property type="match status" value="1"/>
</dbReference>
<evidence type="ECO:0000256" key="7">
    <source>
        <dbReference type="SAM" id="MobiDB-lite"/>
    </source>
</evidence>
<evidence type="ECO:0000256" key="2">
    <source>
        <dbReference type="ARBA" id="ARBA00022723"/>
    </source>
</evidence>
<evidence type="ECO:0000256" key="4">
    <source>
        <dbReference type="ARBA" id="ARBA00022964"/>
    </source>
</evidence>
<protein>
    <recommendedName>
        <fullName evidence="8">Fe2OG dioxygenase domain-containing protein</fullName>
    </recommendedName>
</protein>
<dbReference type="GO" id="GO:0051213">
    <property type="term" value="F:dioxygenase activity"/>
    <property type="evidence" value="ECO:0007669"/>
    <property type="project" value="UniProtKB-KW"/>
</dbReference>
<evidence type="ECO:0000256" key="6">
    <source>
        <dbReference type="ARBA" id="ARBA00023004"/>
    </source>
</evidence>